<evidence type="ECO:0000259" key="15">
    <source>
        <dbReference type="PROSITE" id="PS51194"/>
    </source>
</evidence>
<dbReference type="Pfam" id="PF00271">
    <property type="entry name" value="Helicase_C"/>
    <property type="match status" value="1"/>
</dbReference>
<dbReference type="GO" id="GO:0006289">
    <property type="term" value="P:nucleotide-excision repair"/>
    <property type="evidence" value="ECO:0007669"/>
    <property type="project" value="InterPro"/>
</dbReference>
<dbReference type="Pfam" id="PF02151">
    <property type="entry name" value="UVR"/>
    <property type="match status" value="1"/>
</dbReference>
<dbReference type="PANTHER" id="PTHR24029">
    <property type="entry name" value="UVRABC SYSTEM PROTEIN B"/>
    <property type="match status" value="1"/>
</dbReference>
<organism evidence="16 17">
    <name type="scientific">Mycoplasma phocimorsus</name>
    <dbReference type="NCBI Taxonomy" id="3045839"/>
    <lineage>
        <taxon>Bacteria</taxon>
        <taxon>Bacillati</taxon>
        <taxon>Mycoplasmatota</taxon>
        <taxon>Mollicutes</taxon>
        <taxon>Mycoplasmataceae</taxon>
        <taxon>Mycoplasma</taxon>
    </lineage>
</organism>
<dbReference type="InterPro" id="IPR014001">
    <property type="entry name" value="Helicase_ATP-bd"/>
</dbReference>
<dbReference type="InterPro" id="IPR006935">
    <property type="entry name" value="Helicase/UvrB_N"/>
</dbReference>
<keyword evidence="6 12" id="KW-0228">DNA excision</keyword>
<dbReference type="InterPro" id="IPR001943">
    <property type="entry name" value="UVR_dom"/>
</dbReference>
<evidence type="ECO:0000313" key="17">
    <source>
        <dbReference type="Proteomes" id="UP001224428"/>
    </source>
</evidence>
<evidence type="ECO:0000259" key="14">
    <source>
        <dbReference type="PROSITE" id="PS51192"/>
    </source>
</evidence>
<keyword evidence="8 12" id="KW-0267">Excision nuclease</keyword>
<evidence type="ECO:0000313" key="16">
    <source>
        <dbReference type="EMBL" id="MDJ1645839.1"/>
    </source>
</evidence>
<accession>A0AAJ1UVS1</accession>
<dbReference type="Gene3D" id="3.40.50.300">
    <property type="entry name" value="P-loop containing nucleotide triphosphate hydrolases"/>
    <property type="match status" value="3"/>
</dbReference>
<protein>
    <recommendedName>
        <fullName evidence="11 12">UvrABC system protein B</fullName>
    </recommendedName>
</protein>
<dbReference type="SUPFAM" id="SSF52540">
    <property type="entry name" value="P-loop containing nucleoside triphosphate hydrolases"/>
    <property type="match status" value="2"/>
</dbReference>
<dbReference type="SMART" id="SM00490">
    <property type="entry name" value="HELICc"/>
    <property type="match status" value="1"/>
</dbReference>
<keyword evidence="16" id="KW-0378">Hydrolase</keyword>
<keyword evidence="12" id="KW-0742">SOS response</keyword>
<dbReference type="InterPro" id="IPR027417">
    <property type="entry name" value="P-loop_NTPase"/>
</dbReference>
<evidence type="ECO:0000256" key="5">
    <source>
        <dbReference type="ARBA" id="ARBA00022763"/>
    </source>
</evidence>
<keyword evidence="7" id="KW-0067">ATP-binding</keyword>
<keyword evidence="17" id="KW-1185">Reference proteome</keyword>
<gene>
    <name evidence="16" type="primary">uvrB</name>
    <name evidence="16" type="ORF">QLQ80_01900</name>
</gene>
<evidence type="ECO:0000259" key="13">
    <source>
        <dbReference type="PROSITE" id="PS50151"/>
    </source>
</evidence>
<proteinExistence type="inferred from homology"/>
<evidence type="ECO:0000256" key="6">
    <source>
        <dbReference type="ARBA" id="ARBA00022769"/>
    </source>
</evidence>
<dbReference type="SMART" id="SM00487">
    <property type="entry name" value="DEXDc"/>
    <property type="match status" value="1"/>
</dbReference>
<dbReference type="NCBIfam" id="TIGR00631">
    <property type="entry name" value="uvrb"/>
    <property type="match status" value="1"/>
</dbReference>
<evidence type="ECO:0000256" key="7">
    <source>
        <dbReference type="ARBA" id="ARBA00022840"/>
    </source>
</evidence>
<keyword evidence="4" id="KW-0547">Nucleotide-binding</keyword>
<dbReference type="GO" id="GO:0005737">
    <property type="term" value="C:cytoplasm"/>
    <property type="evidence" value="ECO:0007669"/>
    <property type="project" value="UniProtKB-SubCell"/>
</dbReference>
<feature type="domain" description="UVR" evidence="13">
    <location>
        <begin position="621"/>
        <end position="655"/>
    </location>
</feature>
<evidence type="ECO:0000256" key="2">
    <source>
        <dbReference type="ARBA" id="ARBA00008533"/>
    </source>
</evidence>
<evidence type="ECO:0000256" key="3">
    <source>
        <dbReference type="ARBA" id="ARBA00022490"/>
    </source>
</evidence>
<dbReference type="GO" id="GO:0009432">
    <property type="term" value="P:SOS response"/>
    <property type="evidence" value="ECO:0007669"/>
    <property type="project" value="UniProtKB-KW"/>
</dbReference>
<dbReference type="GO" id="GO:0003677">
    <property type="term" value="F:DNA binding"/>
    <property type="evidence" value="ECO:0007669"/>
    <property type="project" value="InterPro"/>
</dbReference>
<evidence type="ECO:0000256" key="1">
    <source>
        <dbReference type="ARBA" id="ARBA00004496"/>
    </source>
</evidence>
<evidence type="ECO:0000256" key="11">
    <source>
        <dbReference type="ARBA" id="ARBA00029504"/>
    </source>
</evidence>
<comment type="subcellular location">
    <subcellularLocation>
        <location evidence="1 12">Cytoplasm</location>
    </subcellularLocation>
</comment>
<comment type="caution">
    <text evidence="16">The sequence shown here is derived from an EMBL/GenBank/DDBJ whole genome shotgun (WGS) entry which is preliminary data.</text>
</comment>
<keyword evidence="9 12" id="KW-0234">DNA repair</keyword>
<comment type="similarity">
    <text evidence="2 12">Belongs to the UvrB family.</text>
</comment>
<dbReference type="Pfam" id="PF12344">
    <property type="entry name" value="UvrB"/>
    <property type="match status" value="1"/>
</dbReference>
<name>A0AAJ1UVS1_9MOLU</name>
<dbReference type="NCBIfam" id="NF003673">
    <property type="entry name" value="PRK05298.1"/>
    <property type="match status" value="1"/>
</dbReference>
<sequence length="655" mass="75328">MKSYKEFELISDFDVAGDQQRTIEIVNNNLKNGENDQVIKGVTGSGKTFIMANIIKSQKQPVLIMSHNKTLASQLYNDIKNFFPNNKVEYYVSNFDFYMPEAYNPTTQVYIDKSSSINEELDAMRMASINSLLTRSDTIVVSSVACIYGTFNPNEYDKQIISIAVNEEIKIKELARKLVNLNYQRNQITYKYGSFRIKGDIVEIVPADNKQKIIQISFFGDEIEFINLIDVDSKKVVKRFKTIRIFPANAYVLNYEKTLVAADKIEQELEQVHQIFLEKEDYIKAQRILERTKKDLDDLRETGICKGMENYSRYFDGREEGEKPYTLLDYFPKNSLFIIDESHISMGQIRGMYNGDRTRKENLVNYGYRLPSALDNRPLKFDEFNTYDFKKVYVSATPGEYEINKSNGLVSEIINRPTGLLDPEITIVSSNNLYKKIYDNVINQIKKNERTLIITITKKSAEELSKKLKSQGIKVMYIHGDHNAIERHEILIKLRKGIFDVVVGINLLREGIDAPEVSLVMILDADATSFLRDSNSLIQLAGRAARNVNGRVIFFADKITKHMQDCIDDNLRKRSIQIDYNKKHNITPTTVVKSIHESLSLVDLVEITKESTKNENAETLALIIEEMEEKMKVAAAKKDFETAIKYRDKLKMLKG</sequence>
<evidence type="ECO:0000256" key="8">
    <source>
        <dbReference type="ARBA" id="ARBA00022881"/>
    </source>
</evidence>
<dbReference type="Pfam" id="PF17757">
    <property type="entry name" value="UvrB_inter"/>
    <property type="match status" value="1"/>
</dbReference>
<dbReference type="GO" id="GO:0016887">
    <property type="term" value="F:ATP hydrolysis activity"/>
    <property type="evidence" value="ECO:0007669"/>
    <property type="project" value="InterPro"/>
</dbReference>
<keyword evidence="5 12" id="KW-0227">DNA damage</keyword>
<dbReference type="GO" id="GO:0005524">
    <property type="term" value="F:ATP binding"/>
    <property type="evidence" value="ECO:0007669"/>
    <property type="project" value="UniProtKB-KW"/>
</dbReference>
<dbReference type="Proteomes" id="UP001224428">
    <property type="component" value="Unassembled WGS sequence"/>
</dbReference>
<dbReference type="SUPFAM" id="SSF46600">
    <property type="entry name" value="C-terminal UvrC-binding domain of UvrB"/>
    <property type="match status" value="1"/>
</dbReference>
<dbReference type="RefSeq" id="WP_283823694.1">
    <property type="nucleotide sequence ID" value="NZ_JASDAY010000022.1"/>
</dbReference>
<dbReference type="Pfam" id="PF04851">
    <property type="entry name" value="ResIII"/>
    <property type="match status" value="1"/>
</dbReference>
<dbReference type="PROSITE" id="PS51192">
    <property type="entry name" value="HELICASE_ATP_BIND_1"/>
    <property type="match status" value="1"/>
</dbReference>
<dbReference type="InterPro" id="IPR004807">
    <property type="entry name" value="UvrB"/>
</dbReference>
<dbReference type="InterPro" id="IPR036876">
    <property type="entry name" value="UVR_dom_sf"/>
</dbReference>
<keyword evidence="3" id="KW-0963">Cytoplasm</keyword>
<feature type="domain" description="Helicase ATP-binding" evidence="14">
    <location>
        <begin position="28"/>
        <end position="184"/>
    </location>
</feature>
<dbReference type="AlphaFoldDB" id="A0AAJ1UVS1"/>
<evidence type="ECO:0000256" key="10">
    <source>
        <dbReference type="ARBA" id="ARBA00026033"/>
    </source>
</evidence>
<dbReference type="PANTHER" id="PTHR24029:SF0">
    <property type="entry name" value="UVRABC SYSTEM PROTEIN B"/>
    <property type="match status" value="1"/>
</dbReference>
<dbReference type="InterPro" id="IPR001650">
    <property type="entry name" value="Helicase_C-like"/>
</dbReference>
<comment type="subunit">
    <text evidence="10 12">Forms a heterotetramer with UvrA during the search for lesions. Interacts with UvrC in an incision complex.</text>
</comment>
<dbReference type="GO" id="GO:0004518">
    <property type="term" value="F:nuclease activity"/>
    <property type="evidence" value="ECO:0007669"/>
    <property type="project" value="UniProtKB-KW"/>
</dbReference>
<evidence type="ECO:0000256" key="4">
    <source>
        <dbReference type="ARBA" id="ARBA00022741"/>
    </source>
</evidence>
<evidence type="ECO:0000256" key="9">
    <source>
        <dbReference type="ARBA" id="ARBA00023204"/>
    </source>
</evidence>
<reference evidence="16" key="1">
    <citation type="submission" date="2023-05" db="EMBL/GenBank/DDBJ databases">
        <title>Mycoplasma phocimorsus sp. nov., isolated from Scandinavian patients with seal finger or septic arthritis after contact with seals.</title>
        <authorList>
            <person name="Skafte-Holm A."/>
            <person name="Pedersen T.R."/>
            <person name="Froelund M."/>
            <person name="Stegger M."/>
            <person name="Qvortrup K."/>
            <person name="Michaels D.L."/>
            <person name="Brown D.R."/>
            <person name="Jensen J.S."/>
        </authorList>
    </citation>
    <scope>NUCLEOTIDE SEQUENCE</scope>
    <source>
        <strain evidence="16">M5725</strain>
    </source>
</reference>
<dbReference type="InterPro" id="IPR024759">
    <property type="entry name" value="UvrB_YAD/RRR_dom"/>
</dbReference>
<dbReference type="GO" id="GO:0009380">
    <property type="term" value="C:excinuclease repair complex"/>
    <property type="evidence" value="ECO:0007669"/>
    <property type="project" value="InterPro"/>
</dbReference>
<feature type="domain" description="Helicase C-terminal" evidence="15">
    <location>
        <begin position="433"/>
        <end position="595"/>
    </location>
</feature>
<evidence type="ECO:0000256" key="12">
    <source>
        <dbReference type="RuleBase" id="RU003587"/>
    </source>
</evidence>
<dbReference type="PROSITE" id="PS51194">
    <property type="entry name" value="HELICASE_CTER"/>
    <property type="match status" value="1"/>
</dbReference>
<dbReference type="PROSITE" id="PS50151">
    <property type="entry name" value="UVR"/>
    <property type="match status" value="1"/>
</dbReference>
<dbReference type="InterPro" id="IPR041471">
    <property type="entry name" value="UvrB_inter"/>
</dbReference>
<dbReference type="Gene3D" id="4.10.860.10">
    <property type="entry name" value="UVR domain"/>
    <property type="match status" value="1"/>
</dbReference>
<dbReference type="EMBL" id="JASDDP010000019">
    <property type="protein sequence ID" value="MDJ1645839.1"/>
    <property type="molecule type" value="Genomic_DNA"/>
</dbReference>